<dbReference type="GO" id="GO:0005739">
    <property type="term" value="C:mitochondrion"/>
    <property type="evidence" value="ECO:0007669"/>
    <property type="project" value="Ensembl"/>
</dbReference>
<dbReference type="GeneTree" id="ENSGT00940000166811"/>
<dbReference type="Proteomes" id="UP000028761">
    <property type="component" value="Chromosome 16"/>
</dbReference>
<evidence type="ECO:0000313" key="4">
    <source>
        <dbReference type="Proteomes" id="UP000028761"/>
    </source>
</evidence>
<feature type="region of interest" description="Disordered" evidence="1">
    <location>
        <begin position="63"/>
        <end position="88"/>
    </location>
</feature>
<evidence type="ECO:0000313" key="3">
    <source>
        <dbReference type="Ensembl" id="ENSPANP00000055847.1"/>
    </source>
</evidence>
<evidence type="ECO:0000256" key="1">
    <source>
        <dbReference type="SAM" id="MobiDB-lite"/>
    </source>
</evidence>
<gene>
    <name evidence="3" type="primary">RTL10</name>
</gene>
<dbReference type="InterPro" id="IPR032549">
    <property type="entry name" value="DUF4939"/>
</dbReference>
<reference evidence="3" key="3">
    <citation type="submission" date="2025-09" db="UniProtKB">
        <authorList>
            <consortium name="Ensembl"/>
        </authorList>
    </citation>
    <scope>IDENTIFICATION</scope>
</reference>
<dbReference type="GO" id="GO:0051881">
    <property type="term" value="P:regulation of mitochondrial membrane potential"/>
    <property type="evidence" value="ECO:0007669"/>
    <property type="project" value="Ensembl"/>
</dbReference>
<dbReference type="Ensembl" id="ENSPANT00000071067.1">
    <property type="protein sequence ID" value="ENSPANP00000055847.1"/>
    <property type="gene ID" value="ENSPANG00000016401.3"/>
</dbReference>
<sequence length="395" mass="42487">MPRGRCRQQGPRIPIWAAANYANAHPWQQMDQASPGVAYTPLVDPWIERPCCGDPVCVRTTMEQKSTASGARGGKPAERGPLAGRLPGSRPHGVDFCWVPGSDPGTFDGSPWLLDRFLAQLGDYMSFRFEHYQDNISRVCEILRRLTGRARAWAAPYLDGDLPLPDDYELFCQDLKEVVQDPNSFAEYHAVVPCPLPLASSRLPVAPQLPVVTASCQHGGPLPATASRPPVCPPRHPVTSACAALLGRSPGSGAPGPLLRVSEWPGTHLEPADTESGHHPGWPRGPVCNLAADAAPGAPAPQVGLQGAGARYSLRGSQELSDGGPSVHHWVAERGGGTRRGQKRVRSKGRVCRTSPSSWGGRQVCLCISTISTGPFMLQAGARRCQLRRPELQGW</sequence>
<evidence type="ECO:0000259" key="2">
    <source>
        <dbReference type="Pfam" id="PF16297"/>
    </source>
</evidence>
<name>A0A8I5NEN3_PAPAN</name>
<feature type="domain" description="DUF4939" evidence="2">
    <location>
        <begin position="103"/>
        <end position="178"/>
    </location>
</feature>
<dbReference type="AlphaFoldDB" id="A0A8I5NEN3"/>
<keyword evidence="4" id="KW-1185">Reference proteome</keyword>
<proteinExistence type="predicted"/>
<accession>A0A8I5NEN3</accession>
<reference evidence="3 4" key="1">
    <citation type="submission" date="2012-03" db="EMBL/GenBank/DDBJ databases">
        <title>Whole Genome Assembly of Papio anubis.</title>
        <authorList>
            <person name="Liu Y.L."/>
            <person name="Abraham K.A."/>
            <person name="Akbar H.A."/>
            <person name="Ali S.A."/>
            <person name="Anosike U.A."/>
            <person name="Aqrawi P.A."/>
            <person name="Arias F.A."/>
            <person name="Attaway T.A."/>
            <person name="Awwad R.A."/>
            <person name="Babu C.B."/>
            <person name="Bandaranaike D.B."/>
            <person name="Battles P.B."/>
            <person name="Bell A.B."/>
            <person name="Beltran B.B."/>
            <person name="Berhane-Mersha D.B."/>
            <person name="Bess C.B."/>
            <person name="Bickham C.B."/>
            <person name="Bolden T.B."/>
            <person name="Carter K.C."/>
            <person name="Chau D.C."/>
            <person name="Chavez A.C."/>
            <person name="Clerc-Blankenburg K.C."/>
            <person name="Coyle M.C."/>
            <person name="Dao M.D."/>
            <person name="Davila M.L.D."/>
            <person name="Davy-Carroll L.D."/>
            <person name="Denson S.D."/>
            <person name="Dinh H.D."/>
            <person name="Fernandez S.F."/>
            <person name="Fernando P.F."/>
            <person name="Forbes L.F."/>
            <person name="Francis C.F."/>
            <person name="Francisco L.F."/>
            <person name="Fu Q.F."/>
            <person name="Garcia-Iii R.G."/>
            <person name="Garrett T.G."/>
            <person name="Gross S.G."/>
            <person name="Gubbala S.G."/>
            <person name="Hirani K.H."/>
            <person name="Hogues M.H."/>
            <person name="Hollins B.H."/>
            <person name="Jackson L.J."/>
            <person name="Javaid M.J."/>
            <person name="Jhangiani S.J."/>
            <person name="Johnson A.J."/>
            <person name="Johnson B.J."/>
            <person name="Jones J.J."/>
            <person name="Joshi V.J."/>
            <person name="Kalu J.K."/>
            <person name="Khan N.K."/>
            <person name="Korchina V.K."/>
            <person name="Kovar C.K."/>
            <person name="Lago L.L."/>
            <person name="Lara F.L."/>
            <person name="Le T.-K.L."/>
            <person name="Lee S.L."/>
            <person name="Legall-Iii F.L."/>
            <person name="Lemon S.L."/>
            <person name="Liu J.L."/>
            <person name="Liu Y.-S.L."/>
            <person name="Liyanage D.L."/>
            <person name="Lopez J.L."/>
            <person name="Lorensuhewa L.L."/>
            <person name="Mata R.M."/>
            <person name="Mathew T.M."/>
            <person name="Mercado C.M."/>
            <person name="Mercado I.M."/>
            <person name="Morales K.M."/>
            <person name="Morgan M.M."/>
            <person name="Munidasa M.M."/>
            <person name="Ngo D.N."/>
            <person name="Nguyen L.N."/>
            <person name="Nguyen T.N."/>
            <person name="Nguyen N.N."/>
            <person name="Obregon M.O."/>
            <person name="Okwuonu G.O."/>
            <person name="Ongeri F.O."/>
            <person name="Onwere C.O."/>
            <person name="Osifeso I.O."/>
            <person name="Parra A.P."/>
            <person name="Patil S.P."/>
            <person name="Perez A.P."/>
            <person name="Perez Y.P."/>
            <person name="Pham C.P."/>
            <person name="Pu L.-L.P."/>
            <person name="Puazo M.P."/>
            <person name="Quiroz J.Q."/>
            <person name="Rouhana J.R."/>
            <person name="Ruiz M.R."/>
            <person name="Ruiz S.-J.R."/>
            <person name="Saada N.S."/>
            <person name="Santibanez J.S."/>
            <person name="Scheel M.S."/>
            <person name="Schneider B.S."/>
            <person name="Simmons D.S."/>
            <person name="Sisson I.S."/>
            <person name="Tang L.-Y.T."/>
            <person name="Thornton R.T."/>
            <person name="Tisius J.T."/>
            <person name="Toledanes G.T."/>
            <person name="Trejos Z.T."/>
            <person name="Usmani K.U."/>
            <person name="Varghese R.V."/>
            <person name="Vattathil S.V."/>
            <person name="Vee V.V."/>
            <person name="Walker D.W."/>
            <person name="Weissenberger G.W."/>
            <person name="White C.W."/>
            <person name="Williams A.W."/>
            <person name="Woodworth J.W."/>
            <person name="Wright R.W."/>
            <person name="Zhu Y.Z."/>
            <person name="Han Y.H."/>
            <person name="Newsham I.N."/>
            <person name="Nazareth L.N."/>
            <person name="Worley K.W."/>
            <person name="Muzny D.M."/>
            <person name="Rogers J.R."/>
            <person name="Gibbs R.G."/>
        </authorList>
    </citation>
    <scope>NUCLEOTIDE SEQUENCE [LARGE SCALE GENOMIC DNA]</scope>
</reference>
<protein>
    <submittedName>
        <fullName evidence="3">Retrotransposon Gag like 10</fullName>
    </submittedName>
</protein>
<dbReference type="Pfam" id="PF16297">
    <property type="entry name" value="DUF4939"/>
    <property type="match status" value="1"/>
</dbReference>
<dbReference type="GO" id="GO:0097345">
    <property type="term" value="P:mitochondrial outer membrane permeabilization"/>
    <property type="evidence" value="ECO:0007669"/>
    <property type="project" value="Ensembl"/>
</dbReference>
<feature type="region of interest" description="Disordered" evidence="1">
    <location>
        <begin position="317"/>
        <end position="344"/>
    </location>
</feature>
<reference evidence="3" key="2">
    <citation type="submission" date="2025-08" db="UniProtKB">
        <authorList>
            <consortium name="Ensembl"/>
        </authorList>
    </citation>
    <scope>IDENTIFICATION</scope>
</reference>
<organism evidence="3 4">
    <name type="scientific">Papio anubis</name>
    <name type="common">Olive baboon</name>
    <dbReference type="NCBI Taxonomy" id="9555"/>
    <lineage>
        <taxon>Eukaryota</taxon>
        <taxon>Metazoa</taxon>
        <taxon>Chordata</taxon>
        <taxon>Craniata</taxon>
        <taxon>Vertebrata</taxon>
        <taxon>Euteleostomi</taxon>
        <taxon>Mammalia</taxon>
        <taxon>Eutheria</taxon>
        <taxon>Euarchontoglires</taxon>
        <taxon>Primates</taxon>
        <taxon>Haplorrhini</taxon>
        <taxon>Catarrhini</taxon>
        <taxon>Cercopithecidae</taxon>
        <taxon>Cercopithecinae</taxon>
        <taxon>Papio</taxon>
    </lineage>
</organism>